<evidence type="ECO:0000256" key="1">
    <source>
        <dbReference type="SAM" id="MobiDB-lite"/>
    </source>
</evidence>
<protein>
    <recommendedName>
        <fullName evidence="4">Ubiquitin 3 binding protein But2 C-terminal domain-containing protein</fullName>
    </recommendedName>
</protein>
<keyword evidence="3" id="KW-1185">Reference proteome</keyword>
<accession>A0A166VXR8</accession>
<dbReference type="Proteomes" id="UP000076532">
    <property type="component" value="Unassembled WGS sequence"/>
</dbReference>
<sequence>MSDEYMPLRTGKDEAGDDDEAFGIPPNEEVPLRSNSSLSFWLTVVFSVFSIASALALHANVTANAALNFADPKHLATLKILTPYPNLNQTDRIKASKSMPKLWFPGQMIRANAAQPDEVYSNSQHVTLSPTDSMFYHWAMTGKKSHCYIWAVVPSQKTLEEGGKGYTAEGDVTAIEVWNVTTTHGKLTPLSWNTRPERLNLLGSANFTHRANPSATGDHEGWDAKELLPPTPRLPCFGETRITLEIACKSCKLEFDQIFSDPALGFDLQELA</sequence>
<dbReference type="OrthoDB" id="8300214at2759"/>
<evidence type="ECO:0008006" key="4">
    <source>
        <dbReference type="Google" id="ProtNLM"/>
    </source>
</evidence>
<gene>
    <name evidence="2" type="ORF">FIBSPDRAFT_811285</name>
</gene>
<reference evidence="2 3" key="1">
    <citation type="journal article" date="2016" name="Mol. Biol. Evol.">
        <title>Comparative Genomics of Early-Diverging Mushroom-Forming Fungi Provides Insights into the Origins of Lignocellulose Decay Capabilities.</title>
        <authorList>
            <person name="Nagy L.G."/>
            <person name="Riley R."/>
            <person name="Tritt A."/>
            <person name="Adam C."/>
            <person name="Daum C."/>
            <person name="Floudas D."/>
            <person name="Sun H."/>
            <person name="Yadav J.S."/>
            <person name="Pangilinan J."/>
            <person name="Larsson K.H."/>
            <person name="Matsuura K."/>
            <person name="Barry K."/>
            <person name="Labutti K."/>
            <person name="Kuo R."/>
            <person name="Ohm R.A."/>
            <person name="Bhattacharya S.S."/>
            <person name="Shirouzu T."/>
            <person name="Yoshinaga Y."/>
            <person name="Martin F.M."/>
            <person name="Grigoriev I.V."/>
            <person name="Hibbett D.S."/>
        </authorList>
    </citation>
    <scope>NUCLEOTIDE SEQUENCE [LARGE SCALE GENOMIC DNA]</scope>
    <source>
        <strain evidence="2 3">CBS 109695</strain>
    </source>
</reference>
<dbReference type="AlphaFoldDB" id="A0A166VXR8"/>
<organism evidence="2 3">
    <name type="scientific">Athelia psychrophila</name>
    <dbReference type="NCBI Taxonomy" id="1759441"/>
    <lineage>
        <taxon>Eukaryota</taxon>
        <taxon>Fungi</taxon>
        <taxon>Dikarya</taxon>
        <taxon>Basidiomycota</taxon>
        <taxon>Agaricomycotina</taxon>
        <taxon>Agaricomycetes</taxon>
        <taxon>Agaricomycetidae</taxon>
        <taxon>Atheliales</taxon>
        <taxon>Atheliaceae</taxon>
        <taxon>Athelia</taxon>
    </lineage>
</organism>
<evidence type="ECO:0000313" key="2">
    <source>
        <dbReference type="EMBL" id="KZP33169.1"/>
    </source>
</evidence>
<proteinExistence type="predicted"/>
<name>A0A166VXR8_9AGAM</name>
<evidence type="ECO:0000313" key="3">
    <source>
        <dbReference type="Proteomes" id="UP000076532"/>
    </source>
</evidence>
<feature type="region of interest" description="Disordered" evidence="1">
    <location>
        <begin position="1"/>
        <end position="28"/>
    </location>
</feature>
<dbReference type="EMBL" id="KV417483">
    <property type="protein sequence ID" value="KZP33169.1"/>
    <property type="molecule type" value="Genomic_DNA"/>
</dbReference>